<protein>
    <submittedName>
        <fullName evidence="2">Uncharacterized protein</fullName>
    </submittedName>
</protein>
<organism evidence="2 3">
    <name type="scientific">Sphingopyxis terrae subsp. ummariensis</name>
    <dbReference type="NCBI Taxonomy" id="429001"/>
    <lineage>
        <taxon>Bacteria</taxon>
        <taxon>Pseudomonadati</taxon>
        <taxon>Pseudomonadota</taxon>
        <taxon>Alphaproteobacteria</taxon>
        <taxon>Sphingomonadales</taxon>
        <taxon>Sphingomonadaceae</taxon>
        <taxon>Sphingopyxis</taxon>
    </lineage>
</organism>
<name>A0A1Y6ENS0_9SPHN</name>
<keyword evidence="1" id="KW-0472">Membrane</keyword>
<evidence type="ECO:0000313" key="3">
    <source>
        <dbReference type="Proteomes" id="UP000194469"/>
    </source>
</evidence>
<evidence type="ECO:0000313" key="2">
    <source>
        <dbReference type="EMBL" id="SMQ63949.1"/>
    </source>
</evidence>
<dbReference type="GeneID" id="303001007"/>
<keyword evidence="3" id="KW-1185">Reference proteome</keyword>
<sequence length="95" mass="10343">MRYFVLASVAIGLFIAMMNFGALGAVLRVAITLSCSIFFGYYLWAGFRTKTMEAPGVGYLAGHRTESAILFWFCTAFNGIMFVVTIIIAAKLAGL</sequence>
<dbReference type="RefSeq" id="WP_086456171.1">
    <property type="nucleotide sequence ID" value="NZ_FXWL01000001.1"/>
</dbReference>
<reference evidence="3" key="1">
    <citation type="submission" date="2017-04" db="EMBL/GenBank/DDBJ databases">
        <authorList>
            <person name="Varghese N."/>
            <person name="Submissions S."/>
        </authorList>
    </citation>
    <scope>NUCLEOTIDE SEQUENCE [LARGE SCALE GENOMIC DNA]</scope>
    <source>
        <strain evidence="3">UI2</strain>
    </source>
</reference>
<dbReference type="Proteomes" id="UP000194469">
    <property type="component" value="Unassembled WGS sequence"/>
</dbReference>
<keyword evidence="1" id="KW-1133">Transmembrane helix</keyword>
<accession>A0A1Y6ENS0</accession>
<proteinExistence type="predicted"/>
<evidence type="ECO:0000256" key="1">
    <source>
        <dbReference type="SAM" id="Phobius"/>
    </source>
</evidence>
<feature type="transmembrane region" description="Helical" evidence="1">
    <location>
        <begin position="69"/>
        <end position="90"/>
    </location>
</feature>
<dbReference type="AlphaFoldDB" id="A0A1Y6ENS0"/>
<keyword evidence="1" id="KW-0812">Transmembrane</keyword>
<dbReference type="EMBL" id="FXWL01000001">
    <property type="protein sequence ID" value="SMQ63949.1"/>
    <property type="molecule type" value="Genomic_DNA"/>
</dbReference>
<gene>
    <name evidence="2" type="ORF">SAMN06295984_0935</name>
</gene>